<proteinExistence type="predicted"/>
<feature type="signal peptide" evidence="1">
    <location>
        <begin position="1"/>
        <end position="21"/>
    </location>
</feature>
<evidence type="ECO:0000313" key="2">
    <source>
        <dbReference type="EMBL" id="MCJ0826243.1"/>
    </source>
</evidence>
<dbReference type="PANTHER" id="PTHR39600:SF1">
    <property type="entry name" value="PEPTIDASE INHIBITOR I78 FAMILY PROTEIN"/>
    <property type="match status" value="1"/>
</dbReference>
<feature type="chain" id="PRO_5045995056" evidence="1">
    <location>
        <begin position="22"/>
        <end position="102"/>
    </location>
</feature>
<organism evidence="2 3">
    <name type="scientific">Cognatiluteimonas sedimenti</name>
    <dbReference type="NCBI Taxonomy" id="2927791"/>
    <lineage>
        <taxon>Bacteria</taxon>
        <taxon>Pseudomonadati</taxon>
        <taxon>Pseudomonadota</taxon>
        <taxon>Gammaproteobacteria</taxon>
        <taxon>Lysobacterales</taxon>
        <taxon>Lysobacteraceae</taxon>
        <taxon>Cognatiluteimonas</taxon>
    </lineage>
</organism>
<dbReference type="InterPro" id="IPR021719">
    <property type="entry name" value="Prot_inh_I78"/>
</dbReference>
<evidence type="ECO:0000313" key="3">
    <source>
        <dbReference type="Proteomes" id="UP001165423"/>
    </source>
</evidence>
<sequence>MTQRLPVVSLLLFALPLAACAPMPPRTGGPLPPASFQCVAEPAAWAIGQAATAEVVERIRVDTHSRTARVLRPGQVVTMEYSAERVNVNVNERDTIIGITCG</sequence>
<gene>
    <name evidence="2" type="ORF">MQC88_09830</name>
</gene>
<dbReference type="Proteomes" id="UP001165423">
    <property type="component" value="Unassembled WGS sequence"/>
</dbReference>
<protein>
    <submittedName>
        <fullName evidence="2">I78 family peptidase inhibitor</fullName>
    </submittedName>
</protein>
<dbReference type="EMBL" id="JALGCL010000003">
    <property type="protein sequence ID" value="MCJ0826243.1"/>
    <property type="molecule type" value="Genomic_DNA"/>
</dbReference>
<keyword evidence="3" id="KW-1185">Reference proteome</keyword>
<name>A0ABT0A5I1_9GAMM</name>
<comment type="caution">
    <text evidence="2">The sequence shown here is derived from an EMBL/GenBank/DDBJ whole genome shotgun (WGS) entry which is preliminary data.</text>
</comment>
<evidence type="ECO:0000256" key="1">
    <source>
        <dbReference type="SAM" id="SignalP"/>
    </source>
</evidence>
<accession>A0ABT0A5I1</accession>
<reference evidence="2 3" key="1">
    <citation type="submission" date="2022-03" db="EMBL/GenBank/DDBJ databases">
        <title>Luteimonas soily sp. nov., a novel bacterium isolated from the soil.</title>
        <authorList>
            <person name="Zhang X."/>
        </authorList>
    </citation>
    <scope>NUCLEOTIDE SEQUENCE [LARGE SCALE GENOMIC DNA]</scope>
    <source>
        <strain evidence="2 3">50</strain>
    </source>
</reference>
<dbReference type="Pfam" id="PF11720">
    <property type="entry name" value="Inhibitor_I78"/>
    <property type="match status" value="1"/>
</dbReference>
<keyword evidence="1" id="KW-0732">Signal</keyword>
<dbReference type="PANTHER" id="PTHR39600">
    <property type="entry name" value="PEPTIDASE INHIBITOR I78 FAMILY PROTEIN"/>
    <property type="match status" value="1"/>
</dbReference>
<dbReference type="Gene3D" id="3.30.10.10">
    <property type="entry name" value="Trypsin Inhibitor V, subunit A"/>
    <property type="match status" value="1"/>
</dbReference>
<dbReference type="RefSeq" id="WP_243321533.1">
    <property type="nucleotide sequence ID" value="NZ_JALGCL010000003.1"/>
</dbReference>